<evidence type="ECO:0000256" key="3">
    <source>
        <dbReference type="ARBA" id="ARBA00023239"/>
    </source>
</evidence>
<name>A0A2J6X8D3_9CHLR</name>
<keyword evidence="3" id="KW-0456">Lyase</keyword>
<dbReference type="GO" id="GO:0004794">
    <property type="term" value="F:threonine deaminase activity"/>
    <property type="evidence" value="ECO:0007669"/>
    <property type="project" value="TreeGrafter"/>
</dbReference>
<dbReference type="PROSITE" id="PS00165">
    <property type="entry name" value="DEHYDRATASE_SER_THR"/>
    <property type="match status" value="1"/>
</dbReference>
<keyword evidence="2" id="KW-0663">Pyridoxal phosphate</keyword>
<dbReference type="CDD" id="cd01562">
    <property type="entry name" value="Thr-dehyd"/>
    <property type="match status" value="1"/>
</dbReference>
<evidence type="ECO:0000313" key="6">
    <source>
        <dbReference type="Proteomes" id="UP000243376"/>
    </source>
</evidence>
<dbReference type="GO" id="GO:0006565">
    <property type="term" value="P:L-serine catabolic process"/>
    <property type="evidence" value="ECO:0007669"/>
    <property type="project" value="TreeGrafter"/>
</dbReference>
<dbReference type="GO" id="GO:0009097">
    <property type="term" value="P:isoleucine biosynthetic process"/>
    <property type="evidence" value="ECO:0007669"/>
    <property type="project" value="TreeGrafter"/>
</dbReference>
<dbReference type="PANTHER" id="PTHR48078:SF6">
    <property type="entry name" value="L-THREONINE DEHYDRATASE CATABOLIC TDCB"/>
    <property type="match status" value="1"/>
</dbReference>
<gene>
    <name evidence="5" type="ORF">C0184_05385</name>
</gene>
<feature type="domain" description="Tryptophan synthase beta chain-like PALP" evidence="4">
    <location>
        <begin position="22"/>
        <end position="307"/>
    </location>
</feature>
<evidence type="ECO:0000256" key="1">
    <source>
        <dbReference type="ARBA" id="ARBA00001933"/>
    </source>
</evidence>
<proteinExistence type="predicted"/>
<dbReference type="InterPro" id="IPR000634">
    <property type="entry name" value="Ser/Thr_deHydtase_PyrdxlP-BS"/>
</dbReference>
<dbReference type="SUPFAM" id="SSF53686">
    <property type="entry name" value="Tryptophan synthase beta subunit-like PLP-dependent enzymes"/>
    <property type="match status" value="1"/>
</dbReference>
<dbReference type="Gene3D" id="3.40.50.1100">
    <property type="match status" value="2"/>
</dbReference>
<dbReference type="InterPro" id="IPR050147">
    <property type="entry name" value="Ser/Thr_Dehydratase"/>
</dbReference>
<dbReference type="GO" id="GO:0030170">
    <property type="term" value="F:pyridoxal phosphate binding"/>
    <property type="evidence" value="ECO:0007669"/>
    <property type="project" value="InterPro"/>
</dbReference>
<dbReference type="EMBL" id="PNIQ01000352">
    <property type="protein sequence ID" value="PMP83409.1"/>
    <property type="molecule type" value="Genomic_DNA"/>
</dbReference>
<dbReference type="GO" id="GO:0003941">
    <property type="term" value="F:L-serine ammonia-lyase activity"/>
    <property type="evidence" value="ECO:0007669"/>
    <property type="project" value="TreeGrafter"/>
</dbReference>
<sequence length="333" mass="34634">MTARIDVKPVAILTARQHIAGIVQPTPLELSRPLSTLLGAEVWLKLELAQVTGSFKLRGAANVLRQLPPNVHVVACSAGNHALGVAHASALTGHAATLVVPATASPAKIAGLYRYPVDLRLHGQSYDEAEAEALRLAKVHGWYFISPYNDPMVIAGQGTLAVEVWETLPNVEVLVVAVGGGGLASGVGLWAKAINPQVRIIGVQAAASAAMAAALRAGRVVPIPDGPTLADGLAGGLEADTITLPILQQVLDEVVCVDEAAIMQAMHWLFVEHHLIVEGSGAVPLAALLSGQIGDLQGRRVVVLLCGRNVAAETWQHVIATVSGEAGRLRAAT</sequence>
<organism evidence="5 6">
    <name type="scientific">Chloroflexus aggregans</name>
    <dbReference type="NCBI Taxonomy" id="152260"/>
    <lineage>
        <taxon>Bacteria</taxon>
        <taxon>Bacillati</taxon>
        <taxon>Chloroflexota</taxon>
        <taxon>Chloroflexia</taxon>
        <taxon>Chloroflexales</taxon>
        <taxon>Chloroflexineae</taxon>
        <taxon>Chloroflexaceae</taxon>
        <taxon>Chloroflexus</taxon>
    </lineage>
</organism>
<protein>
    <submittedName>
        <fullName evidence="5">Threonine/serine dehydratase</fullName>
    </submittedName>
</protein>
<comment type="cofactor">
    <cofactor evidence="1">
        <name>pyridoxal 5'-phosphate</name>
        <dbReference type="ChEBI" id="CHEBI:597326"/>
    </cofactor>
</comment>
<evidence type="ECO:0000256" key="2">
    <source>
        <dbReference type="ARBA" id="ARBA00022898"/>
    </source>
</evidence>
<dbReference type="GO" id="GO:0006567">
    <property type="term" value="P:L-threonine catabolic process"/>
    <property type="evidence" value="ECO:0007669"/>
    <property type="project" value="TreeGrafter"/>
</dbReference>
<reference evidence="5 6" key="1">
    <citation type="submission" date="2018-01" db="EMBL/GenBank/DDBJ databases">
        <title>Metagenomic assembled genomes from two thermal pools in the Uzon Caldera, Kamchatka, Russia.</title>
        <authorList>
            <person name="Wilkins L."/>
            <person name="Ettinger C."/>
        </authorList>
    </citation>
    <scope>NUCLEOTIDE SEQUENCE [LARGE SCALE GENOMIC DNA]</scope>
    <source>
        <strain evidence="5">ZAV-02</strain>
    </source>
</reference>
<dbReference type="PANTHER" id="PTHR48078">
    <property type="entry name" value="THREONINE DEHYDRATASE, MITOCHONDRIAL-RELATED"/>
    <property type="match status" value="1"/>
</dbReference>
<evidence type="ECO:0000259" key="4">
    <source>
        <dbReference type="Pfam" id="PF00291"/>
    </source>
</evidence>
<dbReference type="InterPro" id="IPR001926">
    <property type="entry name" value="TrpB-like_PALP"/>
</dbReference>
<comment type="caution">
    <text evidence="5">The sequence shown here is derived from an EMBL/GenBank/DDBJ whole genome shotgun (WGS) entry which is preliminary data.</text>
</comment>
<dbReference type="AlphaFoldDB" id="A0A2J6X8D3"/>
<dbReference type="Pfam" id="PF00291">
    <property type="entry name" value="PALP"/>
    <property type="match status" value="1"/>
</dbReference>
<evidence type="ECO:0000313" key="5">
    <source>
        <dbReference type="EMBL" id="PMP83409.1"/>
    </source>
</evidence>
<dbReference type="InterPro" id="IPR036052">
    <property type="entry name" value="TrpB-like_PALP_sf"/>
</dbReference>
<accession>A0A2J6X8D3</accession>
<dbReference type="Proteomes" id="UP000243376">
    <property type="component" value="Unassembled WGS sequence"/>
</dbReference>